<comment type="caution">
    <text evidence="2">The sequence shown here is derived from an EMBL/GenBank/DDBJ whole genome shotgun (WGS) entry which is preliminary data.</text>
</comment>
<evidence type="ECO:0000313" key="2">
    <source>
        <dbReference type="EMBL" id="TVU66700.1"/>
    </source>
</evidence>
<dbReference type="AlphaFoldDB" id="A0A558HC48"/>
<evidence type="ECO:0000256" key="1">
    <source>
        <dbReference type="SAM" id="Phobius"/>
    </source>
</evidence>
<proteinExistence type="predicted"/>
<dbReference type="EMBL" id="VNFK01000001">
    <property type="protein sequence ID" value="TVU66700.1"/>
    <property type="molecule type" value="Genomic_DNA"/>
</dbReference>
<feature type="transmembrane region" description="Helical" evidence="1">
    <location>
        <begin position="53"/>
        <end position="70"/>
    </location>
</feature>
<keyword evidence="1" id="KW-1133">Transmembrane helix</keyword>
<reference evidence="2 3" key="1">
    <citation type="submission" date="2019-07" db="EMBL/GenBank/DDBJ databases">
        <title>Diversity of Bacteria from Kongsfjorden, Arctic.</title>
        <authorList>
            <person name="Yu Y."/>
        </authorList>
    </citation>
    <scope>NUCLEOTIDE SEQUENCE [LARGE SCALE GENOMIC DNA]</scope>
    <source>
        <strain evidence="2 3">SM1928</strain>
    </source>
</reference>
<keyword evidence="1" id="KW-0812">Transmembrane</keyword>
<protein>
    <recommendedName>
        <fullName evidence="4">DUF3267 domain-containing protein</fullName>
    </recommendedName>
</protein>
<feature type="transmembrane region" description="Helical" evidence="1">
    <location>
        <begin position="110"/>
        <end position="129"/>
    </location>
</feature>
<organism evidence="2 3">
    <name type="scientific">Paenarthrobacter nitroguajacolicus</name>
    <name type="common">Arthrobacter nitroguajacolicus</name>
    <dbReference type="NCBI Taxonomy" id="211146"/>
    <lineage>
        <taxon>Bacteria</taxon>
        <taxon>Bacillati</taxon>
        <taxon>Actinomycetota</taxon>
        <taxon>Actinomycetes</taxon>
        <taxon>Micrococcales</taxon>
        <taxon>Micrococcaceae</taxon>
        <taxon>Paenarthrobacter</taxon>
    </lineage>
</organism>
<sequence>MKLNPVPIGDVSMTLAIRSLLGSVRVPAAALAAGFAVCVACAVAGVPAILPPALWLLIHASCLLIGFVIHEASHVLGLKLAPGITHVVFASTLLRFSVIPMGSLVGWQAALIALAGPLAACVSGLPLALALPEYAFHWWFFLHSLFLLPLFGDGRSLVKGLITWRGQVQLLQVDS</sequence>
<feature type="transmembrane region" description="Helical" evidence="1">
    <location>
        <begin position="76"/>
        <end position="98"/>
    </location>
</feature>
<evidence type="ECO:0000313" key="3">
    <source>
        <dbReference type="Proteomes" id="UP000316500"/>
    </source>
</evidence>
<gene>
    <name evidence="2" type="ORF">FQP90_00730</name>
</gene>
<dbReference type="OrthoDB" id="4201398at2"/>
<name>A0A558HC48_PAENT</name>
<dbReference type="RefSeq" id="WP_144647706.1">
    <property type="nucleotide sequence ID" value="NZ_VNFK01000001.1"/>
</dbReference>
<accession>A0A558HC48</accession>
<feature type="transmembrane region" description="Helical" evidence="1">
    <location>
        <begin position="28"/>
        <end position="46"/>
    </location>
</feature>
<keyword evidence="1" id="KW-0472">Membrane</keyword>
<dbReference type="Proteomes" id="UP000316500">
    <property type="component" value="Unassembled WGS sequence"/>
</dbReference>
<evidence type="ECO:0008006" key="4">
    <source>
        <dbReference type="Google" id="ProtNLM"/>
    </source>
</evidence>